<name>A0A8J2UAP5_9BACT</name>
<feature type="domain" description="Peptidase M1 membrane alanine aminopeptidase" evidence="3">
    <location>
        <begin position="376"/>
        <end position="569"/>
    </location>
</feature>
<feature type="signal peptide" evidence="2">
    <location>
        <begin position="1"/>
        <end position="20"/>
    </location>
</feature>
<dbReference type="Proteomes" id="UP000607559">
    <property type="component" value="Unassembled WGS sequence"/>
</dbReference>
<dbReference type="GO" id="GO:0005737">
    <property type="term" value="C:cytoplasm"/>
    <property type="evidence" value="ECO:0007669"/>
    <property type="project" value="TreeGrafter"/>
</dbReference>
<keyword evidence="5" id="KW-1185">Reference proteome</keyword>
<dbReference type="PANTHER" id="PTHR11533:SF174">
    <property type="entry name" value="PUROMYCIN-SENSITIVE AMINOPEPTIDASE-RELATED"/>
    <property type="match status" value="1"/>
</dbReference>
<dbReference type="SUPFAM" id="SSF55486">
    <property type="entry name" value="Metalloproteases ('zincins'), catalytic domain"/>
    <property type="match status" value="1"/>
</dbReference>
<evidence type="ECO:0000313" key="5">
    <source>
        <dbReference type="Proteomes" id="UP000607559"/>
    </source>
</evidence>
<organism evidence="4 5">
    <name type="scientific">Puia dinghuensis</name>
    <dbReference type="NCBI Taxonomy" id="1792502"/>
    <lineage>
        <taxon>Bacteria</taxon>
        <taxon>Pseudomonadati</taxon>
        <taxon>Bacteroidota</taxon>
        <taxon>Chitinophagia</taxon>
        <taxon>Chitinophagales</taxon>
        <taxon>Chitinophagaceae</taxon>
        <taxon>Puia</taxon>
    </lineage>
</organism>
<dbReference type="InterPro" id="IPR027268">
    <property type="entry name" value="Peptidase_M4/M1_CTD_sf"/>
</dbReference>
<keyword evidence="4" id="KW-0031">Aminopeptidase</keyword>
<protein>
    <submittedName>
        <fullName evidence="4">Aminopeptidase</fullName>
    </submittedName>
</protein>
<dbReference type="InterPro" id="IPR050344">
    <property type="entry name" value="Peptidase_M1_aminopeptidases"/>
</dbReference>
<dbReference type="Gene3D" id="1.10.390.10">
    <property type="entry name" value="Neutral Protease Domain 2"/>
    <property type="match status" value="1"/>
</dbReference>
<proteinExistence type="predicted"/>
<dbReference type="GO" id="GO:0005615">
    <property type="term" value="C:extracellular space"/>
    <property type="evidence" value="ECO:0007669"/>
    <property type="project" value="TreeGrafter"/>
</dbReference>
<evidence type="ECO:0000259" key="3">
    <source>
        <dbReference type="Pfam" id="PF01433"/>
    </source>
</evidence>
<dbReference type="Pfam" id="PF01433">
    <property type="entry name" value="Peptidase_M1"/>
    <property type="match status" value="1"/>
</dbReference>
<comment type="caution">
    <text evidence="4">The sequence shown here is derived from an EMBL/GenBank/DDBJ whole genome shotgun (WGS) entry which is preliminary data.</text>
</comment>
<gene>
    <name evidence="4" type="ORF">GCM10011511_12810</name>
</gene>
<keyword evidence="2" id="KW-0732">Signal</keyword>
<accession>A0A8J2UAP5</accession>
<dbReference type="RefSeq" id="WP_188929672.1">
    <property type="nucleotide sequence ID" value="NZ_BMJC01000001.1"/>
</dbReference>
<dbReference type="PANTHER" id="PTHR11533">
    <property type="entry name" value="PROTEASE M1 ZINC METALLOPROTEASE"/>
    <property type="match status" value="1"/>
</dbReference>
<dbReference type="AlphaFoldDB" id="A0A8J2UAP5"/>
<dbReference type="CDD" id="cd09604">
    <property type="entry name" value="M1_APN_like"/>
    <property type="match status" value="1"/>
</dbReference>
<dbReference type="GO" id="GO:0016020">
    <property type="term" value="C:membrane"/>
    <property type="evidence" value="ECO:0007669"/>
    <property type="project" value="TreeGrafter"/>
</dbReference>
<evidence type="ECO:0000313" key="4">
    <source>
        <dbReference type="EMBL" id="GGA90945.1"/>
    </source>
</evidence>
<keyword evidence="4" id="KW-0378">Hydrolase</keyword>
<dbReference type="GO" id="GO:0070006">
    <property type="term" value="F:metalloaminopeptidase activity"/>
    <property type="evidence" value="ECO:0007669"/>
    <property type="project" value="TreeGrafter"/>
</dbReference>
<evidence type="ECO:0000256" key="1">
    <source>
        <dbReference type="SAM" id="MobiDB-lite"/>
    </source>
</evidence>
<reference evidence="4" key="2">
    <citation type="submission" date="2020-09" db="EMBL/GenBank/DDBJ databases">
        <authorList>
            <person name="Sun Q."/>
            <person name="Zhou Y."/>
        </authorList>
    </citation>
    <scope>NUCLEOTIDE SEQUENCE</scope>
    <source>
        <strain evidence="4">CGMCC 1.15448</strain>
    </source>
</reference>
<dbReference type="GO" id="GO:0042277">
    <property type="term" value="F:peptide binding"/>
    <property type="evidence" value="ECO:0007669"/>
    <property type="project" value="TreeGrafter"/>
</dbReference>
<dbReference type="GO" id="GO:0043171">
    <property type="term" value="P:peptide catabolic process"/>
    <property type="evidence" value="ECO:0007669"/>
    <property type="project" value="TreeGrafter"/>
</dbReference>
<feature type="region of interest" description="Disordered" evidence="1">
    <location>
        <begin position="785"/>
        <end position="804"/>
    </location>
</feature>
<keyword evidence="4" id="KW-0645">Protease</keyword>
<feature type="chain" id="PRO_5035233266" evidence="2">
    <location>
        <begin position="21"/>
        <end position="804"/>
    </location>
</feature>
<dbReference type="GO" id="GO:0008270">
    <property type="term" value="F:zinc ion binding"/>
    <property type="evidence" value="ECO:0007669"/>
    <property type="project" value="InterPro"/>
</dbReference>
<sequence length="804" mass="92681">MKYRLLILLSIICTATTMKAQNIQNNPSSNHGNKFEALGTILPSPNEYRTASGAPGPKYWQQRCDYDITCSLDEDKQWLTGSETITYFNNSPNELTYLWLQLDENQHNSKNNANYQDGSSMPKIASDQLLDRLSENNQTNDYGDNIVKITDALGKPLQYMINKTMMRVELPAVLKPGQKFIFKIDWNYHISDRFKLGGRGGYEYFPEDGNYLFTMTQWYPRLCVYSDFQGWQNNQFTGRGEFALTFGNFKVQMTVPADHIIGATGECQNYQQVLTPTQFARWQQAQTAKEPIEIVTLAEAKASEVKKSKAKKTWIFKADNVRDFAWGSSRKFVMDAMPAYVEGKKVMCMSYYGKEAYPLYRRFSTKVVAHTIKTYSHFTIPFPYPVAQSVEAANGMEYPMICFNFGRTEKDGTYSEATKYGMLGVVIHEVGHNFFPMIINSDERQWSWMDEGLNSFVEYLTEELWDNHFPVRGKGPAWAIVDYMKLPKDQLEPIMTNSENIVNFGPNAYTKPATALNILRETVMGRELFDYAFKEYARRWAFKHPTPADLFRTMNDASAENLDWFWRGWFYGIEPVDLSLDSVRHLTPDFSHVPAHTDSTVVKSIDKPMPDGKFPTDISKVRNREDKNIVFPTDADTSLHDFYWKYTRGQIPYDTTKYTVQSTFVNGREMNNFTSEPLDDAGKTKLQSKQFYELQFSNKGGLVMPIIIEWTYKDGTKEIERIPAQVWRKNESHLTKLFIKDKEVASIKLDPNRETADIDESNNSWPVVQTESKFELFKAKQLGPRAIPQTNNPMQLTGKDKKAF</sequence>
<dbReference type="InterPro" id="IPR014782">
    <property type="entry name" value="Peptidase_M1_dom"/>
</dbReference>
<evidence type="ECO:0000256" key="2">
    <source>
        <dbReference type="SAM" id="SignalP"/>
    </source>
</evidence>
<reference evidence="4" key="1">
    <citation type="journal article" date="2014" name="Int. J. Syst. Evol. Microbiol.">
        <title>Complete genome sequence of Corynebacterium casei LMG S-19264T (=DSM 44701T), isolated from a smear-ripened cheese.</title>
        <authorList>
            <consortium name="US DOE Joint Genome Institute (JGI-PGF)"/>
            <person name="Walter F."/>
            <person name="Albersmeier A."/>
            <person name="Kalinowski J."/>
            <person name="Ruckert C."/>
        </authorList>
    </citation>
    <scope>NUCLEOTIDE SEQUENCE</scope>
    <source>
        <strain evidence="4">CGMCC 1.15448</strain>
    </source>
</reference>
<dbReference type="EMBL" id="BMJC01000001">
    <property type="protein sequence ID" value="GGA90945.1"/>
    <property type="molecule type" value="Genomic_DNA"/>
</dbReference>